<evidence type="ECO:0000313" key="2">
    <source>
        <dbReference type="Proteomes" id="UP000499080"/>
    </source>
</evidence>
<dbReference type="EMBL" id="BGPR01054504">
    <property type="protein sequence ID" value="GBO31241.1"/>
    <property type="molecule type" value="Genomic_DNA"/>
</dbReference>
<sequence length="110" mass="12410">MDSSQLANVSNSEAPTQVSPFAYCMSYSFERNIALPVLDSLNNVDDLDSFHDEITLNCESFLNNVILTPEEACLLAKMMYIGNKVLKKSFNLQISDMQTKLQIALGVWRR</sequence>
<accession>A0A4Y2W2Y9</accession>
<organism evidence="1 2">
    <name type="scientific">Araneus ventricosus</name>
    <name type="common">Orbweaver spider</name>
    <name type="synonym">Epeira ventricosa</name>
    <dbReference type="NCBI Taxonomy" id="182803"/>
    <lineage>
        <taxon>Eukaryota</taxon>
        <taxon>Metazoa</taxon>
        <taxon>Ecdysozoa</taxon>
        <taxon>Arthropoda</taxon>
        <taxon>Chelicerata</taxon>
        <taxon>Arachnida</taxon>
        <taxon>Araneae</taxon>
        <taxon>Araneomorphae</taxon>
        <taxon>Entelegynae</taxon>
        <taxon>Araneoidea</taxon>
        <taxon>Araneidae</taxon>
        <taxon>Araneus</taxon>
    </lineage>
</organism>
<keyword evidence="2" id="KW-1185">Reference proteome</keyword>
<comment type="caution">
    <text evidence="1">The sequence shown here is derived from an EMBL/GenBank/DDBJ whole genome shotgun (WGS) entry which is preliminary data.</text>
</comment>
<gene>
    <name evidence="1" type="ORF">AVEN_212513_1</name>
</gene>
<proteinExistence type="predicted"/>
<dbReference type="AlphaFoldDB" id="A0A4Y2W2Y9"/>
<dbReference type="Proteomes" id="UP000499080">
    <property type="component" value="Unassembled WGS sequence"/>
</dbReference>
<protein>
    <submittedName>
        <fullName evidence="1">Uncharacterized protein</fullName>
    </submittedName>
</protein>
<evidence type="ECO:0000313" key="1">
    <source>
        <dbReference type="EMBL" id="GBO31241.1"/>
    </source>
</evidence>
<reference evidence="1 2" key="1">
    <citation type="journal article" date="2019" name="Sci. Rep.">
        <title>Orb-weaving spider Araneus ventricosus genome elucidates the spidroin gene catalogue.</title>
        <authorList>
            <person name="Kono N."/>
            <person name="Nakamura H."/>
            <person name="Ohtoshi R."/>
            <person name="Moran D.A.P."/>
            <person name="Shinohara A."/>
            <person name="Yoshida Y."/>
            <person name="Fujiwara M."/>
            <person name="Mori M."/>
            <person name="Tomita M."/>
            <person name="Arakawa K."/>
        </authorList>
    </citation>
    <scope>NUCLEOTIDE SEQUENCE [LARGE SCALE GENOMIC DNA]</scope>
</reference>
<name>A0A4Y2W2Y9_ARAVE</name>